<gene>
    <name evidence="4" type="primary">DIP2A_1</name>
    <name evidence="4" type="ORF">P7K49_032335</name>
</gene>
<evidence type="ECO:0000313" key="5">
    <source>
        <dbReference type="Proteomes" id="UP001266305"/>
    </source>
</evidence>
<dbReference type="Gene3D" id="3.30.300.30">
    <property type="match status" value="2"/>
</dbReference>
<dbReference type="CDD" id="cd05905">
    <property type="entry name" value="Dip2"/>
    <property type="match status" value="1"/>
</dbReference>
<dbReference type="SUPFAM" id="SSF56801">
    <property type="entry name" value="Acetyl-CoA synthetase-like"/>
    <property type="match status" value="1"/>
</dbReference>
<dbReference type="Pfam" id="PF00501">
    <property type="entry name" value="AMP-binding"/>
    <property type="match status" value="1"/>
</dbReference>
<organism evidence="4 5">
    <name type="scientific">Saguinus oedipus</name>
    <name type="common">Cotton-top tamarin</name>
    <name type="synonym">Oedipomidas oedipus</name>
    <dbReference type="NCBI Taxonomy" id="9490"/>
    <lineage>
        <taxon>Eukaryota</taxon>
        <taxon>Metazoa</taxon>
        <taxon>Chordata</taxon>
        <taxon>Craniata</taxon>
        <taxon>Vertebrata</taxon>
        <taxon>Euteleostomi</taxon>
        <taxon>Mammalia</taxon>
        <taxon>Eutheria</taxon>
        <taxon>Euarchontoglires</taxon>
        <taxon>Primates</taxon>
        <taxon>Haplorrhini</taxon>
        <taxon>Platyrrhini</taxon>
        <taxon>Cebidae</taxon>
        <taxon>Callitrichinae</taxon>
        <taxon>Saguinus</taxon>
    </lineage>
</organism>
<feature type="domain" description="AMP-binding enzyme C-terminal" evidence="2">
    <location>
        <begin position="767"/>
        <end position="869"/>
    </location>
</feature>
<proteinExistence type="predicted"/>
<evidence type="ECO:0000259" key="2">
    <source>
        <dbReference type="Pfam" id="PF23024"/>
    </source>
</evidence>
<accession>A0ABQ9TXZ5</accession>
<evidence type="ECO:0000259" key="1">
    <source>
        <dbReference type="Pfam" id="PF00501"/>
    </source>
</evidence>
<dbReference type="Gene3D" id="3.40.50.12780">
    <property type="entry name" value="N-terminal domain of ligase-like"/>
    <property type="match status" value="2"/>
</dbReference>
<dbReference type="EMBL" id="JASSZA010000018">
    <property type="protein sequence ID" value="KAK2089669.1"/>
    <property type="molecule type" value="Genomic_DNA"/>
</dbReference>
<dbReference type="InterPro" id="IPR025110">
    <property type="entry name" value="AMP-bd_C"/>
</dbReference>
<feature type="domain" description="AMP-dependent synthetase/ligase" evidence="1">
    <location>
        <begin position="214"/>
        <end position="548"/>
    </location>
</feature>
<dbReference type="InterPro" id="IPR045851">
    <property type="entry name" value="AMP-bd_C_sf"/>
</dbReference>
<dbReference type="Pfam" id="PF23024">
    <property type="entry name" value="AMP-dom_DIP2-like"/>
    <property type="match status" value="1"/>
</dbReference>
<dbReference type="Proteomes" id="UP001266305">
    <property type="component" value="Unassembled WGS sequence"/>
</dbReference>
<evidence type="ECO:0000313" key="4">
    <source>
        <dbReference type="EMBL" id="KAK2089669.1"/>
    </source>
</evidence>
<dbReference type="PANTHER" id="PTHR22754:SF34">
    <property type="entry name" value="DISCO-INTERACTING PROTEIN 2 HOMOLOG A"/>
    <property type="match status" value="1"/>
</dbReference>
<dbReference type="InterPro" id="IPR042099">
    <property type="entry name" value="ANL_N_sf"/>
</dbReference>
<keyword evidence="5" id="KW-1185">Reference proteome</keyword>
<dbReference type="Pfam" id="PF24919">
    <property type="entry name" value="Mug62"/>
    <property type="match status" value="1"/>
</dbReference>
<dbReference type="InterPro" id="IPR056881">
    <property type="entry name" value="Mug62_dom"/>
</dbReference>
<dbReference type="InterPro" id="IPR037337">
    <property type="entry name" value="Dip2-like_dom"/>
</dbReference>
<name>A0ABQ9TXZ5_SAGOE</name>
<feature type="domain" description="Meiotically up-regulated gene 62 protein-like alpha-beta" evidence="3">
    <location>
        <begin position="95"/>
        <end position="162"/>
    </location>
</feature>
<dbReference type="PANTHER" id="PTHR22754">
    <property type="entry name" value="DISCO-INTERACTING PROTEIN 2 DIP2 -RELATED"/>
    <property type="match status" value="1"/>
</dbReference>
<sequence length="878" mass="95780">MVLAHPAPAHGWNPDPHHFPQDNLVFIVGKLDGLMVTGVRRHNADDVVATALAVEPMKFVYRGRIAVFSVTVLHDDRIVLVAEQRPDASEEDSFQWMSRVLQAIDSIHQVGVYCLALVPANTLPKAPLGGIHISETKQRFLEGTLHPCNVLMCPHTCVTNLPKPRQKQPEVGPASMIVGNLVAGKRIAQASGRELAHLEDSDQARKFLFLADVLQWRAHTTPDHPLFLLLNAKGTVTSTATCVQLHKRAERVAAALMEKGRLSVGDHVALVYPPGVDLIAAFYGCLYCGCVPVTVRPPHPQNLGTTLPTVKMIVEVRPPGPRDRVSKSACVLTTQAVTRLLRSKEAAAAVDIRTWPTILDTDDIPKKKVASIFRPPSPDVLAYLDFSVSTTGILAGVKMSHAATSALCRSIKLQCELYPSRQIAICLDPYCGLGFALWCLCSVYSGHQSVLVPPLELESNVSLWLSAVSQYKARVTFCSYSVMEMCTKGLGAQTGVLRMKGVNLSCVRTCMVVAEERPRIALTQSFSKLFKDLGLPARAVSTTFGCRVNVAICLQVSGSAHALFTMTGPLATRASAPCHTAEEADWLQGAELLPSWVSLGAREELPCSCACGNKMKARPPTEVPLLLSFQGTAGPDPTTVYVDMRALRHDRVRLVERGSPHSLPLMESGKILPGVKVIIAHTETKGPLGDSHLGEIWVSSPHNATGYYTVYGEEALHADHFSARLSFGDTQTIWARTGYLGFLRRTELTDASGGRHDALYVVGSLDETLELRGMRYHPIDIETSVIRAHRSIAECAVFTWTNLLVVVVELDGLEQDALDLVALVTNVVLEEHYLVVGVVVIVDPGVIPINSRGEKQRMHLRDGFLADQLDPIYVAYNM</sequence>
<protein>
    <submittedName>
        <fullName evidence="4">Disco-interacting protein 2 A</fullName>
    </submittedName>
</protein>
<dbReference type="InterPro" id="IPR000873">
    <property type="entry name" value="AMP-dep_synth/lig_dom"/>
</dbReference>
<comment type="caution">
    <text evidence="4">The sequence shown here is derived from an EMBL/GenBank/DDBJ whole genome shotgun (WGS) entry which is preliminary data.</text>
</comment>
<evidence type="ECO:0000259" key="3">
    <source>
        <dbReference type="Pfam" id="PF24919"/>
    </source>
</evidence>
<reference evidence="4 5" key="1">
    <citation type="submission" date="2023-05" db="EMBL/GenBank/DDBJ databases">
        <title>B98-5 Cell Line De Novo Hybrid Assembly: An Optical Mapping Approach.</title>
        <authorList>
            <person name="Kananen K."/>
            <person name="Auerbach J.A."/>
            <person name="Kautto E."/>
            <person name="Blachly J.S."/>
        </authorList>
    </citation>
    <scope>NUCLEOTIDE SEQUENCE [LARGE SCALE GENOMIC DNA]</scope>
    <source>
        <strain evidence="4">B95-8</strain>
        <tissue evidence="4">Cell line</tissue>
    </source>
</reference>